<evidence type="ECO:0000313" key="1">
    <source>
        <dbReference type="EMBL" id="KAA9041894.1"/>
    </source>
</evidence>
<dbReference type="AlphaFoldDB" id="A0A5J5IPI3"/>
<sequence>MDVKKQPYFFSDQKFKADVVIWKELLDKSFKAAEKLDGDKIAGKILNEDKSEVLIAYYSAVLDAYNSFSRMANTICEKTILDQTLLAEYSSFTMPTDKVIQCQIFQYILPELSMEELFRLVEMQNETVNSVVESVKKMEKQEEL</sequence>
<keyword evidence="2" id="KW-1185">Reference proteome</keyword>
<name>A0A5J5IPI3_9BACT</name>
<accession>A0A5J5IPI3</accession>
<organism evidence="1 2">
    <name type="scientific">Ginsengibacter hankyongi</name>
    <dbReference type="NCBI Taxonomy" id="2607284"/>
    <lineage>
        <taxon>Bacteria</taxon>
        <taxon>Pseudomonadati</taxon>
        <taxon>Bacteroidota</taxon>
        <taxon>Chitinophagia</taxon>
        <taxon>Chitinophagales</taxon>
        <taxon>Chitinophagaceae</taxon>
        <taxon>Ginsengibacter</taxon>
    </lineage>
</organism>
<protein>
    <submittedName>
        <fullName evidence="1">Uncharacterized protein</fullName>
    </submittedName>
</protein>
<reference evidence="1 2" key="1">
    <citation type="submission" date="2019-09" db="EMBL/GenBank/DDBJ databases">
        <title>Draft genome sequence of Ginsengibacter sp. BR5-29.</title>
        <authorList>
            <person name="Im W.-T."/>
        </authorList>
    </citation>
    <scope>NUCLEOTIDE SEQUENCE [LARGE SCALE GENOMIC DNA]</scope>
    <source>
        <strain evidence="1 2">BR5-29</strain>
    </source>
</reference>
<comment type="caution">
    <text evidence="1">The sequence shown here is derived from an EMBL/GenBank/DDBJ whole genome shotgun (WGS) entry which is preliminary data.</text>
</comment>
<gene>
    <name evidence="1" type="ORF">FW778_07720</name>
</gene>
<evidence type="ECO:0000313" key="2">
    <source>
        <dbReference type="Proteomes" id="UP000326903"/>
    </source>
</evidence>
<dbReference type="RefSeq" id="WP_150414023.1">
    <property type="nucleotide sequence ID" value="NZ_VYQF01000001.1"/>
</dbReference>
<dbReference type="Proteomes" id="UP000326903">
    <property type="component" value="Unassembled WGS sequence"/>
</dbReference>
<dbReference type="EMBL" id="VYQF01000001">
    <property type="protein sequence ID" value="KAA9041894.1"/>
    <property type="molecule type" value="Genomic_DNA"/>
</dbReference>
<proteinExistence type="predicted"/>